<gene>
    <name evidence="2" type="ORF">VST7929_01098</name>
</gene>
<organism evidence="2 3">
    <name type="scientific">Vibrio stylophorae</name>
    <dbReference type="NCBI Taxonomy" id="659351"/>
    <lineage>
        <taxon>Bacteria</taxon>
        <taxon>Pseudomonadati</taxon>
        <taxon>Pseudomonadota</taxon>
        <taxon>Gammaproteobacteria</taxon>
        <taxon>Vibrionales</taxon>
        <taxon>Vibrionaceae</taxon>
        <taxon>Vibrio</taxon>
    </lineage>
</organism>
<evidence type="ECO:0000313" key="3">
    <source>
        <dbReference type="Proteomes" id="UP000838672"/>
    </source>
</evidence>
<evidence type="ECO:0000259" key="1">
    <source>
        <dbReference type="Pfam" id="PF08937"/>
    </source>
</evidence>
<evidence type="ECO:0000313" key="2">
    <source>
        <dbReference type="EMBL" id="CAH0533234.1"/>
    </source>
</evidence>
<sequence length="165" mass="18509">MGGGGGYGFSPVDRKELEKKAKEHLRSAGESKRNVFISFSSDDMDEVNLLRGQAKNEGVDLEFSDHSVKKAYNSDQDEYIKRQIRGKIEKASVTMVYLSPNSIESKWVKWEIEQSKKMGKGVIAVYKGNEPPANIPSHIRDNASSIVQWKHASMMEAIEDASTNR</sequence>
<dbReference type="Pfam" id="PF08937">
    <property type="entry name" value="ThsB_TIR"/>
    <property type="match status" value="1"/>
</dbReference>
<comment type="caution">
    <text evidence="2">The sequence shown here is derived from an EMBL/GenBank/DDBJ whole genome shotgun (WGS) entry which is preliminary data.</text>
</comment>
<protein>
    <recommendedName>
        <fullName evidence="1">Thoeris protein ThsB TIR-like domain-containing protein</fullName>
    </recommendedName>
</protein>
<dbReference type="EMBL" id="CAKLDI010000001">
    <property type="protein sequence ID" value="CAH0533234.1"/>
    <property type="molecule type" value="Genomic_DNA"/>
</dbReference>
<name>A0ABM8ZSJ4_9VIBR</name>
<accession>A0ABM8ZSJ4</accession>
<reference evidence="2" key="1">
    <citation type="submission" date="2021-11" db="EMBL/GenBank/DDBJ databases">
        <authorList>
            <person name="Rodrigo-Torres L."/>
            <person name="Arahal R. D."/>
            <person name="Lucena T."/>
        </authorList>
    </citation>
    <scope>NUCLEOTIDE SEQUENCE</scope>
    <source>
        <strain evidence="2">CECT 7929</strain>
    </source>
</reference>
<feature type="domain" description="Thoeris protein ThsB TIR-like" evidence="1">
    <location>
        <begin position="36"/>
        <end position="127"/>
    </location>
</feature>
<proteinExistence type="predicted"/>
<dbReference type="SUPFAM" id="SSF52206">
    <property type="entry name" value="Hypothetical protein MTH538"/>
    <property type="match status" value="1"/>
</dbReference>
<keyword evidence="3" id="KW-1185">Reference proteome</keyword>
<dbReference type="InterPro" id="IPR036490">
    <property type="entry name" value="ThsB_TIR-like_sf"/>
</dbReference>
<dbReference type="Gene3D" id="3.40.50.11200">
    <property type="match status" value="1"/>
</dbReference>
<dbReference type="Proteomes" id="UP000838672">
    <property type="component" value="Unassembled WGS sequence"/>
</dbReference>
<dbReference type="InterPro" id="IPR015032">
    <property type="entry name" value="ThsB__TIR-like_domain"/>
</dbReference>